<sequence length="104" mass="11857">MTSYPPGVRNLINNSEKIATFQESYLKRTKCLEAARDEAQNNLTHQASNSKIYHALEGIQSRIALTTFLKLYPAVVRCMKNIIENHMSWSAESFPSPTRSSSWH</sequence>
<evidence type="ECO:0000313" key="2">
    <source>
        <dbReference type="Proteomes" id="UP000747542"/>
    </source>
</evidence>
<name>A0A8J5JPI6_HOMAM</name>
<proteinExistence type="predicted"/>
<organism evidence="1 2">
    <name type="scientific">Homarus americanus</name>
    <name type="common">American lobster</name>
    <dbReference type="NCBI Taxonomy" id="6706"/>
    <lineage>
        <taxon>Eukaryota</taxon>
        <taxon>Metazoa</taxon>
        <taxon>Ecdysozoa</taxon>
        <taxon>Arthropoda</taxon>
        <taxon>Crustacea</taxon>
        <taxon>Multicrustacea</taxon>
        <taxon>Malacostraca</taxon>
        <taxon>Eumalacostraca</taxon>
        <taxon>Eucarida</taxon>
        <taxon>Decapoda</taxon>
        <taxon>Pleocyemata</taxon>
        <taxon>Astacidea</taxon>
        <taxon>Nephropoidea</taxon>
        <taxon>Nephropidae</taxon>
        <taxon>Homarus</taxon>
    </lineage>
</organism>
<reference evidence="1" key="1">
    <citation type="journal article" date="2021" name="Sci. Adv.">
        <title>The American lobster genome reveals insights on longevity, neural, and immune adaptations.</title>
        <authorList>
            <person name="Polinski J.M."/>
            <person name="Zimin A.V."/>
            <person name="Clark K.F."/>
            <person name="Kohn A.B."/>
            <person name="Sadowski N."/>
            <person name="Timp W."/>
            <person name="Ptitsyn A."/>
            <person name="Khanna P."/>
            <person name="Romanova D.Y."/>
            <person name="Williams P."/>
            <person name="Greenwood S.J."/>
            <person name="Moroz L.L."/>
            <person name="Walt D.R."/>
            <person name="Bodnar A.G."/>
        </authorList>
    </citation>
    <scope>NUCLEOTIDE SEQUENCE</scope>
    <source>
        <strain evidence="1">GMGI-L3</strain>
    </source>
</reference>
<comment type="caution">
    <text evidence="1">The sequence shown here is derived from an EMBL/GenBank/DDBJ whole genome shotgun (WGS) entry which is preliminary data.</text>
</comment>
<accession>A0A8J5JPI6</accession>
<evidence type="ECO:0000313" key="1">
    <source>
        <dbReference type="EMBL" id="KAG7161610.1"/>
    </source>
</evidence>
<dbReference type="AlphaFoldDB" id="A0A8J5JPI6"/>
<keyword evidence="2" id="KW-1185">Reference proteome</keyword>
<gene>
    <name evidence="1" type="ORF">Hamer_G014177</name>
</gene>
<dbReference type="Proteomes" id="UP000747542">
    <property type="component" value="Unassembled WGS sequence"/>
</dbReference>
<dbReference type="EMBL" id="JAHLQT010028947">
    <property type="protein sequence ID" value="KAG7161610.1"/>
    <property type="molecule type" value="Genomic_DNA"/>
</dbReference>
<protein>
    <submittedName>
        <fullName evidence="1">Uncharacterized protein</fullName>
    </submittedName>
</protein>